<dbReference type="STRING" id="47428.A0A284QRD0"/>
<dbReference type="InterPro" id="IPR029058">
    <property type="entry name" value="AB_hydrolase_fold"/>
</dbReference>
<protein>
    <recommendedName>
        <fullName evidence="1">AB hydrolase-1 domain-containing protein</fullName>
    </recommendedName>
</protein>
<accession>A0A284QRD0</accession>
<dbReference type="GO" id="GO:0016020">
    <property type="term" value="C:membrane"/>
    <property type="evidence" value="ECO:0007669"/>
    <property type="project" value="TreeGrafter"/>
</dbReference>
<evidence type="ECO:0000313" key="2">
    <source>
        <dbReference type="EMBL" id="SJK99044.1"/>
    </source>
</evidence>
<dbReference type="Pfam" id="PF12697">
    <property type="entry name" value="Abhydrolase_6"/>
    <property type="match status" value="1"/>
</dbReference>
<dbReference type="Proteomes" id="UP000219338">
    <property type="component" value="Unassembled WGS sequence"/>
</dbReference>
<dbReference type="InterPro" id="IPR050266">
    <property type="entry name" value="AB_hydrolase_sf"/>
</dbReference>
<dbReference type="OrthoDB" id="94039at2759"/>
<reference evidence="3" key="1">
    <citation type="journal article" date="2017" name="Nat. Ecol. Evol.">
        <title>Genome expansion and lineage-specific genetic innovations in the forest pathogenic fungi Armillaria.</title>
        <authorList>
            <person name="Sipos G."/>
            <person name="Prasanna A.N."/>
            <person name="Walter M.C."/>
            <person name="O'Connor E."/>
            <person name="Balint B."/>
            <person name="Krizsan K."/>
            <person name="Kiss B."/>
            <person name="Hess J."/>
            <person name="Varga T."/>
            <person name="Slot J."/>
            <person name="Riley R."/>
            <person name="Boka B."/>
            <person name="Rigling D."/>
            <person name="Barry K."/>
            <person name="Lee J."/>
            <person name="Mihaltcheva S."/>
            <person name="LaButti K."/>
            <person name="Lipzen A."/>
            <person name="Waldron R."/>
            <person name="Moloney N.M."/>
            <person name="Sperisen C."/>
            <person name="Kredics L."/>
            <person name="Vagvoelgyi C."/>
            <person name="Patrignani A."/>
            <person name="Fitzpatrick D."/>
            <person name="Nagy I."/>
            <person name="Doyle S."/>
            <person name="Anderson J.B."/>
            <person name="Grigoriev I.V."/>
            <person name="Gueldener U."/>
            <person name="Muensterkoetter M."/>
            <person name="Nagy L.G."/>
        </authorList>
    </citation>
    <scope>NUCLEOTIDE SEQUENCE [LARGE SCALE GENOMIC DNA]</scope>
    <source>
        <strain evidence="3">C18/9</strain>
    </source>
</reference>
<organism evidence="2 3">
    <name type="scientific">Armillaria ostoyae</name>
    <name type="common">Armillaria root rot fungus</name>
    <dbReference type="NCBI Taxonomy" id="47428"/>
    <lineage>
        <taxon>Eukaryota</taxon>
        <taxon>Fungi</taxon>
        <taxon>Dikarya</taxon>
        <taxon>Basidiomycota</taxon>
        <taxon>Agaricomycotina</taxon>
        <taxon>Agaricomycetes</taxon>
        <taxon>Agaricomycetidae</taxon>
        <taxon>Agaricales</taxon>
        <taxon>Marasmiineae</taxon>
        <taxon>Physalacriaceae</taxon>
        <taxon>Armillaria</taxon>
    </lineage>
</organism>
<dbReference type="PANTHER" id="PTHR43798:SF33">
    <property type="entry name" value="HYDROLASE, PUTATIVE (AFU_ORTHOLOGUE AFUA_2G14860)-RELATED"/>
    <property type="match status" value="1"/>
</dbReference>
<dbReference type="AlphaFoldDB" id="A0A284QRD0"/>
<dbReference type="PANTHER" id="PTHR43798">
    <property type="entry name" value="MONOACYLGLYCEROL LIPASE"/>
    <property type="match status" value="1"/>
</dbReference>
<gene>
    <name evidence="2" type="ORF">ARMOST_02328</name>
</gene>
<evidence type="ECO:0000313" key="3">
    <source>
        <dbReference type="Proteomes" id="UP000219338"/>
    </source>
</evidence>
<dbReference type="InterPro" id="IPR000073">
    <property type="entry name" value="AB_hydrolase_1"/>
</dbReference>
<sequence length="336" mass="37652">MLVDNHVIETSSSGTRLRAAVKRYRPENGATCSEAGYILVFAHGIGFHKEHWEVTIQRLFVLALSSRIRILEAWAIDAQTHGASAAMNEETIEAPEFNYLIQDYAEACANVYNSLLRPTMREDIHKLVLIGHSAGASAAALSTAFCDHIPFHAMILVEPTVWPADITNVHSPMFILASKTIPRRRDFWPSKDEARAHLKKRAPWSLWDNRILDIYIGYGTVPHPTKKGVSLACTPRHEAMPFITGDSVVPLTEIDKTHKIIPIHLVYGERNDLFTREKQDTLQRGRKFASVTRIPGAGHLVVQEAPDKVGDVIFNILRDNAQRSRTVPLYTAVPRA</sequence>
<proteinExistence type="predicted"/>
<dbReference type="EMBL" id="FUEG01000001">
    <property type="protein sequence ID" value="SJK99044.1"/>
    <property type="molecule type" value="Genomic_DNA"/>
</dbReference>
<dbReference type="Gene3D" id="3.40.50.1820">
    <property type="entry name" value="alpha/beta hydrolase"/>
    <property type="match status" value="1"/>
</dbReference>
<dbReference type="SUPFAM" id="SSF53474">
    <property type="entry name" value="alpha/beta-Hydrolases"/>
    <property type="match status" value="1"/>
</dbReference>
<name>A0A284QRD0_ARMOS</name>
<dbReference type="OMA" id="RYPWKIW"/>
<feature type="domain" description="AB hydrolase-1" evidence="1">
    <location>
        <begin position="39"/>
        <end position="309"/>
    </location>
</feature>
<keyword evidence="3" id="KW-1185">Reference proteome</keyword>
<evidence type="ECO:0000259" key="1">
    <source>
        <dbReference type="Pfam" id="PF12697"/>
    </source>
</evidence>